<evidence type="ECO:0000313" key="2">
    <source>
        <dbReference type="EMBL" id="MBK3517626.1"/>
    </source>
</evidence>
<reference evidence="2 3" key="1">
    <citation type="submission" date="2021-01" db="EMBL/GenBank/DDBJ databases">
        <title>Carboxyliciviraga sp.nov., isolated from coastal sediments.</title>
        <authorList>
            <person name="Lu D."/>
            <person name="Zhang T."/>
        </authorList>
    </citation>
    <scope>NUCLEOTIDE SEQUENCE [LARGE SCALE GENOMIC DNA]</scope>
    <source>
        <strain evidence="2 3">N1Y132</strain>
    </source>
</reference>
<organism evidence="2 3">
    <name type="scientific">Carboxylicivirga marina</name>
    <dbReference type="NCBI Taxonomy" id="2800988"/>
    <lineage>
        <taxon>Bacteria</taxon>
        <taxon>Pseudomonadati</taxon>
        <taxon>Bacteroidota</taxon>
        <taxon>Bacteroidia</taxon>
        <taxon>Marinilabiliales</taxon>
        <taxon>Marinilabiliaceae</taxon>
        <taxon>Carboxylicivirga</taxon>
    </lineage>
</organism>
<evidence type="ECO:0000256" key="1">
    <source>
        <dbReference type="SAM" id="SignalP"/>
    </source>
</evidence>
<sequence length="158" mass="18059">MKKFLFATALCIGVFLNSSAQATDQEIGLIGSILKSEVKVFFAQNMELSTSEAETFWSIYDEYENELKPLSNQRIDFLKSLIEKGGELTEDELDDKVKLGVKINKKRISLRYKYYKTLKKQLSIKVAAQFYQIDAYIYTHISASLHEGMPLIVPTKSE</sequence>
<dbReference type="RefSeq" id="WP_200464856.1">
    <property type="nucleotide sequence ID" value="NZ_JAENRR010000019.1"/>
</dbReference>
<gene>
    <name evidence="2" type="ORF">JIV24_09815</name>
</gene>
<feature type="signal peptide" evidence="1">
    <location>
        <begin position="1"/>
        <end position="22"/>
    </location>
</feature>
<feature type="chain" id="PRO_5047014474" evidence="1">
    <location>
        <begin position="23"/>
        <end position="158"/>
    </location>
</feature>
<dbReference type="Proteomes" id="UP000605676">
    <property type="component" value="Unassembled WGS sequence"/>
</dbReference>
<keyword evidence="1" id="KW-0732">Signal</keyword>
<evidence type="ECO:0000313" key="3">
    <source>
        <dbReference type="Proteomes" id="UP000605676"/>
    </source>
</evidence>
<proteinExistence type="predicted"/>
<protein>
    <submittedName>
        <fullName evidence="2">Uncharacterized protein</fullName>
    </submittedName>
</protein>
<accession>A0ABS1HIY0</accession>
<dbReference type="EMBL" id="JAENRR010000019">
    <property type="protein sequence ID" value="MBK3517626.1"/>
    <property type="molecule type" value="Genomic_DNA"/>
</dbReference>
<comment type="caution">
    <text evidence="2">The sequence shown here is derived from an EMBL/GenBank/DDBJ whole genome shotgun (WGS) entry which is preliminary data.</text>
</comment>
<keyword evidence="3" id="KW-1185">Reference proteome</keyword>
<name>A0ABS1HIY0_9BACT</name>